<evidence type="ECO:0000313" key="4">
    <source>
        <dbReference type="EMBL" id="SIS93387.1"/>
    </source>
</evidence>
<evidence type="ECO:0000259" key="3">
    <source>
        <dbReference type="SMART" id="SM00560"/>
    </source>
</evidence>
<dbReference type="KEGG" id="fln:FLA_3221"/>
<evidence type="ECO:0000256" key="1">
    <source>
        <dbReference type="ARBA" id="ARBA00022729"/>
    </source>
</evidence>
<dbReference type="RefSeq" id="WP_076377748.1">
    <property type="nucleotide sequence ID" value="NZ_AP017422.1"/>
</dbReference>
<gene>
    <name evidence="4" type="ORF">SAMN05421788_102179</name>
</gene>
<dbReference type="SMART" id="SM00560">
    <property type="entry name" value="LamGL"/>
    <property type="match status" value="1"/>
</dbReference>
<dbReference type="GO" id="GO:0005975">
    <property type="term" value="P:carbohydrate metabolic process"/>
    <property type="evidence" value="ECO:0007669"/>
    <property type="project" value="UniProtKB-ARBA"/>
</dbReference>
<dbReference type="Gene3D" id="2.60.120.200">
    <property type="match status" value="1"/>
</dbReference>
<dbReference type="STRING" id="477680.SAMN05421788_102179"/>
<keyword evidence="5" id="KW-1185">Reference proteome</keyword>
<sequence>MPDQMNARGIRKWICCLVIYGTCALLFFPRLSAQSIDLNNGLVGYYPFNGNANDASGNGNNGTVSGAVLTTDRFGVANGAYSFNGYSSYIALPFTQLFQFKPTDAYSLSVWVQVASSSGVRSVLVKSDNTTPYQNSRWNYGICITDNYQVSVGYHDNLVLRSDGSLTTNAACWDLITYTYDNGKWQLYVNGTLVKQDNSQTKFSLIDNNSVIVFGKKGLSNGDYFSGKIDEARIYNRVLTADEAKYLYTQGTPCAVQNTAASFTLTDTVCKNTAVTAVNTSQNASSYYWNFNTASIQTQPLANNLGNIDNTFRMPVFSDLAEDNGNYYVFVNGHVPGELVRLDFGNSLLNTPTATLLGTLNNVLKKEMEGIQIIKNEGKWYGFIVGGNTDSGPSYLIKIEFGANLNNPSPVATNLGNGGGLNFPIDLHIFKEGNVWYGLTVNAKDNSVTRFNFTNSFDNLPGATNLGVFNGNLNVPTGIFCIKQNNQWYAFVTNDATSNGVTRLSFGNSITNTPTATTFTNQPLFTHMRDITMMVYCDGIVGFALNGDKDELLRLDFGNDITSTPQVTSYGNTGNLNFPHSLSRIFRVGGDLYSFITNVDNNTITRVRFAASNTVSGATSTLASPAAVSYTSAGNYNVNLVIDEGLPTQSSYCKNITVLDVPDKVPLLDTAVCLDSVVLRSRFVSNNTWSDGSKLDSLVIKASGTYWVNMNVYGCAARDSFVYRMENAADIDMGSDTAFCRGGQLEYHFQLPNTTYQWQDGSTSGDYIINQPGVYKLVVTNDGGCTKSDSVTVSVIELPVVQLMADTTICNKDQVQLRADVLQYTDSVRWRMDAGLVQISSVNPIVTPSGTTRYKLTAYNRFCAAADSLLITVLDIPVLTVSKDTEICKGMVVPLQASGAVSYNWWPDEALTNATAASQQIQPDTTITMYVKGKGPNGCAALDSIRVEVVNLPIVKLMADTAICEDAGFYIWALQLQFTDSIRWSPATNLSSTVVKMPAAKPASDMVYTAVVYNRFCAASDEVTVNVNRKPLLQVTNDTAICIGDVLPLSASGAAVYNWWPKTYLSDATISNPVASPSNTIRYYVTGTGGNGCSRMDSVQVVVQEPAVFSITPTSAIICEGDSITLSVSGGDAYQWLFTQSGVDATQASIYFAPALSGTYAVIGYDNVCHREDTLTVPVTIYALPVLAISKSNDIDCVKGDARLQVTGASYYHWYPAATLSDSTSYQPLARTDSSIMYHVQATSNQGCMAEDSIMVYVLKNNFNAYPIATGFTPNGDGLNDCFRVNQWGFIHKLELVIYNRLGERVFASNDPYACWDGTYKGEKQLPGTYIYTIKAETLCGPVVRNGTVVLLR</sequence>
<feature type="domain" description="LamG-like jellyroll fold" evidence="3">
    <location>
        <begin position="104"/>
        <end position="242"/>
    </location>
</feature>
<dbReference type="InterPro" id="IPR006558">
    <property type="entry name" value="LamG-like"/>
</dbReference>
<organism evidence="4 5">
    <name type="scientific">Filimonas lacunae</name>
    <dbReference type="NCBI Taxonomy" id="477680"/>
    <lineage>
        <taxon>Bacteria</taxon>
        <taxon>Pseudomonadati</taxon>
        <taxon>Bacteroidota</taxon>
        <taxon>Chitinophagia</taxon>
        <taxon>Chitinophagales</taxon>
        <taxon>Chitinophagaceae</taxon>
        <taxon>Filimonas</taxon>
    </lineage>
</organism>
<dbReference type="Pfam" id="PF13385">
    <property type="entry name" value="Laminin_G_3"/>
    <property type="match status" value="1"/>
</dbReference>
<protein>
    <submittedName>
        <fullName evidence="4">Gliding motility-associated C-terminal domain-containing protein</fullName>
    </submittedName>
</protein>
<dbReference type="OrthoDB" id="603322at2"/>
<dbReference type="EMBL" id="FTOR01000002">
    <property type="protein sequence ID" value="SIS93387.1"/>
    <property type="molecule type" value="Genomic_DNA"/>
</dbReference>
<proteinExistence type="predicted"/>
<dbReference type="PANTHER" id="PTHR47635:SF2">
    <property type="entry name" value="LAMG-LIKE JELLYROLL FOLD DOMAIN-CONTAINING PROTEIN"/>
    <property type="match status" value="1"/>
</dbReference>
<dbReference type="InterPro" id="IPR026341">
    <property type="entry name" value="T9SS_type_B"/>
</dbReference>
<reference evidence="5" key="1">
    <citation type="submission" date="2017-01" db="EMBL/GenBank/DDBJ databases">
        <authorList>
            <person name="Varghese N."/>
            <person name="Submissions S."/>
        </authorList>
    </citation>
    <scope>NUCLEOTIDE SEQUENCE [LARGE SCALE GENOMIC DNA]</scope>
    <source>
        <strain evidence="5">DSM 21054</strain>
    </source>
</reference>
<dbReference type="InterPro" id="IPR013320">
    <property type="entry name" value="ConA-like_dom_sf"/>
</dbReference>
<keyword evidence="2" id="KW-1015">Disulfide bond</keyword>
<accession>A0A173MIG4</accession>
<dbReference type="NCBIfam" id="TIGR04131">
    <property type="entry name" value="Bac_Flav_CTERM"/>
    <property type="match status" value="1"/>
</dbReference>
<dbReference type="PANTHER" id="PTHR47635">
    <property type="entry name" value="CUB DOMAIN-CONTAINING PROTEIN"/>
    <property type="match status" value="1"/>
</dbReference>
<dbReference type="SUPFAM" id="SSF49899">
    <property type="entry name" value="Concanavalin A-like lectins/glucanases"/>
    <property type="match status" value="1"/>
</dbReference>
<keyword evidence="1" id="KW-0732">Signal</keyword>
<name>A0A173MIG4_9BACT</name>
<dbReference type="GO" id="GO:0004553">
    <property type="term" value="F:hydrolase activity, hydrolyzing O-glycosyl compounds"/>
    <property type="evidence" value="ECO:0007669"/>
    <property type="project" value="UniProtKB-ARBA"/>
</dbReference>
<evidence type="ECO:0000313" key="5">
    <source>
        <dbReference type="Proteomes" id="UP000186917"/>
    </source>
</evidence>
<dbReference type="Pfam" id="PF13585">
    <property type="entry name" value="CHU_C"/>
    <property type="match status" value="1"/>
</dbReference>
<dbReference type="Proteomes" id="UP000186917">
    <property type="component" value="Unassembled WGS sequence"/>
</dbReference>
<evidence type="ECO:0000256" key="2">
    <source>
        <dbReference type="ARBA" id="ARBA00023157"/>
    </source>
</evidence>